<proteinExistence type="predicted"/>
<feature type="compositionally biased region" description="Polar residues" evidence="1">
    <location>
        <begin position="44"/>
        <end position="57"/>
    </location>
</feature>
<evidence type="ECO:0000313" key="5">
    <source>
        <dbReference type="Proteomes" id="UP000677228"/>
    </source>
</evidence>
<dbReference type="EMBL" id="CAJOBC010111857">
    <property type="protein sequence ID" value="CAF4531890.1"/>
    <property type="molecule type" value="Genomic_DNA"/>
</dbReference>
<gene>
    <name evidence="2" type="ORF">OVA965_LOCUS40801</name>
    <name evidence="4" type="ORF">SRO942_LOCUS46234</name>
    <name evidence="3" type="ORF">TMI583_LOCUS42301</name>
</gene>
<dbReference type="Proteomes" id="UP000682733">
    <property type="component" value="Unassembled WGS sequence"/>
</dbReference>
<feature type="non-terminal residue" evidence="2">
    <location>
        <position position="127"/>
    </location>
</feature>
<dbReference type="EMBL" id="CAJNOK010045199">
    <property type="protein sequence ID" value="CAF1577925.1"/>
    <property type="molecule type" value="Genomic_DNA"/>
</dbReference>
<name>A0A8S2FWN4_9BILA</name>
<sequence length="127" mass="13623">SPRFPAVSTGNQSSPALQQTSFLATSPHIFASSEDTSNDKQFHDNLSLNLNSGTNANDPRCSGELLDQKADDNETDEQQQQSASFLLPTQPTPSDTAIQNNISSLPPTPSFVSPRQQASSLTTCQDL</sequence>
<dbReference type="Proteomes" id="UP000681722">
    <property type="component" value="Unassembled WGS sequence"/>
</dbReference>
<feature type="compositionally biased region" description="Polar residues" evidence="1">
    <location>
        <begin position="78"/>
        <end position="127"/>
    </location>
</feature>
<dbReference type="EMBL" id="CAJOBA010068184">
    <property type="protein sequence ID" value="CAF4376087.1"/>
    <property type="molecule type" value="Genomic_DNA"/>
</dbReference>
<accession>A0A8S2FWN4</accession>
<dbReference type="Proteomes" id="UP000677228">
    <property type="component" value="Unassembled WGS sequence"/>
</dbReference>
<evidence type="ECO:0000313" key="3">
    <source>
        <dbReference type="EMBL" id="CAF4376087.1"/>
    </source>
</evidence>
<feature type="non-terminal residue" evidence="2">
    <location>
        <position position="1"/>
    </location>
</feature>
<feature type="compositionally biased region" description="Polar residues" evidence="1">
    <location>
        <begin position="8"/>
        <end position="24"/>
    </location>
</feature>
<dbReference type="AlphaFoldDB" id="A0A8S2FWN4"/>
<protein>
    <submittedName>
        <fullName evidence="2">Uncharacterized protein</fullName>
    </submittedName>
</protein>
<reference evidence="2" key="1">
    <citation type="submission" date="2021-02" db="EMBL/GenBank/DDBJ databases">
        <authorList>
            <person name="Nowell W R."/>
        </authorList>
    </citation>
    <scope>NUCLEOTIDE SEQUENCE</scope>
</reference>
<evidence type="ECO:0000313" key="2">
    <source>
        <dbReference type="EMBL" id="CAF1577925.1"/>
    </source>
</evidence>
<comment type="caution">
    <text evidence="2">The sequence shown here is derived from an EMBL/GenBank/DDBJ whole genome shotgun (WGS) entry which is preliminary data.</text>
</comment>
<organism evidence="2 5">
    <name type="scientific">Didymodactylos carnosus</name>
    <dbReference type="NCBI Taxonomy" id="1234261"/>
    <lineage>
        <taxon>Eukaryota</taxon>
        <taxon>Metazoa</taxon>
        <taxon>Spiralia</taxon>
        <taxon>Gnathifera</taxon>
        <taxon>Rotifera</taxon>
        <taxon>Eurotatoria</taxon>
        <taxon>Bdelloidea</taxon>
        <taxon>Philodinida</taxon>
        <taxon>Philodinidae</taxon>
        <taxon>Didymodactylos</taxon>
    </lineage>
</organism>
<evidence type="ECO:0000313" key="4">
    <source>
        <dbReference type="EMBL" id="CAF4531890.1"/>
    </source>
</evidence>
<feature type="region of interest" description="Disordered" evidence="1">
    <location>
        <begin position="1"/>
        <end position="127"/>
    </location>
</feature>
<evidence type="ECO:0000256" key="1">
    <source>
        <dbReference type="SAM" id="MobiDB-lite"/>
    </source>
</evidence>